<evidence type="ECO:0000313" key="1">
    <source>
        <dbReference type="EMBL" id="MEQ2179887.1"/>
    </source>
</evidence>
<dbReference type="EMBL" id="JAHRIO010064516">
    <property type="protein sequence ID" value="MEQ2179887.1"/>
    <property type="molecule type" value="Genomic_DNA"/>
</dbReference>
<sequence>MFLDFALCTVAHLCWNRKGTSKTVSTKAWRMKLSKMFWYAKALRAPSIGNKRLNPTPEKQPNTIILPPPNFTLDTVQPGKCCSSGNCQTQTHSLDFQTERHDSSLQRTCLHCSRMQRLTPLHLIL</sequence>
<name>A0ABV0P8Y9_9TELE</name>
<dbReference type="Proteomes" id="UP001476798">
    <property type="component" value="Unassembled WGS sequence"/>
</dbReference>
<reference evidence="1 2" key="1">
    <citation type="submission" date="2021-06" db="EMBL/GenBank/DDBJ databases">
        <authorList>
            <person name="Palmer J.M."/>
        </authorList>
    </citation>
    <scope>NUCLEOTIDE SEQUENCE [LARGE SCALE GENOMIC DNA]</scope>
    <source>
        <strain evidence="1 2">GA_2019</strain>
        <tissue evidence="1">Muscle</tissue>
    </source>
</reference>
<comment type="caution">
    <text evidence="1">The sequence shown here is derived from an EMBL/GenBank/DDBJ whole genome shotgun (WGS) entry which is preliminary data.</text>
</comment>
<protein>
    <submittedName>
        <fullName evidence="1">Uncharacterized protein</fullName>
    </submittedName>
</protein>
<gene>
    <name evidence="1" type="ORF">GOODEAATRI_029871</name>
</gene>
<evidence type="ECO:0000313" key="2">
    <source>
        <dbReference type="Proteomes" id="UP001476798"/>
    </source>
</evidence>
<keyword evidence="2" id="KW-1185">Reference proteome</keyword>
<organism evidence="1 2">
    <name type="scientific">Goodea atripinnis</name>
    <dbReference type="NCBI Taxonomy" id="208336"/>
    <lineage>
        <taxon>Eukaryota</taxon>
        <taxon>Metazoa</taxon>
        <taxon>Chordata</taxon>
        <taxon>Craniata</taxon>
        <taxon>Vertebrata</taxon>
        <taxon>Euteleostomi</taxon>
        <taxon>Actinopterygii</taxon>
        <taxon>Neopterygii</taxon>
        <taxon>Teleostei</taxon>
        <taxon>Neoteleostei</taxon>
        <taxon>Acanthomorphata</taxon>
        <taxon>Ovalentaria</taxon>
        <taxon>Atherinomorphae</taxon>
        <taxon>Cyprinodontiformes</taxon>
        <taxon>Goodeidae</taxon>
        <taxon>Goodea</taxon>
    </lineage>
</organism>
<accession>A0ABV0P8Y9</accession>
<proteinExistence type="predicted"/>